<name>A0AAD8PWJ6_9PEZI</name>
<comment type="caution">
    <text evidence="2">The sequence shown here is derived from an EMBL/GenBank/DDBJ whole genome shotgun (WGS) entry which is preliminary data.</text>
</comment>
<gene>
    <name evidence="2" type="ORF">LY79DRAFT_269888</name>
</gene>
<proteinExistence type="predicted"/>
<dbReference type="RefSeq" id="XP_060412340.1">
    <property type="nucleotide sequence ID" value="XM_060552011.1"/>
</dbReference>
<evidence type="ECO:0000256" key="1">
    <source>
        <dbReference type="SAM" id="MobiDB-lite"/>
    </source>
</evidence>
<feature type="compositionally biased region" description="Basic and acidic residues" evidence="1">
    <location>
        <begin position="128"/>
        <end position="141"/>
    </location>
</feature>
<reference evidence="2" key="1">
    <citation type="submission" date="2021-06" db="EMBL/GenBank/DDBJ databases">
        <title>Comparative genomics, transcriptomics and evolutionary studies reveal genomic signatures of adaptation to plant cell wall in hemibiotrophic fungi.</title>
        <authorList>
            <consortium name="DOE Joint Genome Institute"/>
            <person name="Baroncelli R."/>
            <person name="Diaz J.F."/>
            <person name="Benocci T."/>
            <person name="Peng M."/>
            <person name="Battaglia E."/>
            <person name="Haridas S."/>
            <person name="Andreopoulos W."/>
            <person name="Labutti K."/>
            <person name="Pangilinan J."/>
            <person name="Floch G.L."/>
            <person name="Makela M.R."/>
            <person name="Henrissat B."/>
            <person name="Grigoriev I.V."/>
            <person name="Crouch J.A."/>
            <person name="De Vries R.P."/>
            <person name="Sukno S.A."/>
            <person name="Thon M.R."/>
        </authorList>
    </citation>
    <scope>NUCLEOTIDE SEQUENCE</scope>
    <source>
        <strain evidence="2">CBS 125086</strain>
    </source>
</reference>
<evidence type="ECO:0000313" key="2">
    <source>
        <dbReference type="EMBL" id="KAK1585314.1"/>
    </source>
</evidence>
<dbReference type="AlphaFoldDB" id="A0AAD8PWJ6"/>
<keyword evidence="3" id="KW-1185">Reference proteome</keyword>
<dbReference type="GeneID" id="85436251"/>
<accession>A0AAD8PWJ6</accession>
<feature type="region of interest" description="Disordered" evidence="1">
    <location>
        <begin position="128"/>
        <end position="152"/>
    </location>
</feature>
<evidence type="ECO:0000313" key="3">
    <source>
        <dbReference type="Proteomes" id="UP001230504"/>
    </source>
</evidence>
<protein>
    <submittedName>
        <fullName evidence="2">Uncharacterized protein</fullName>
    </submittedName>
</protein>
<dbReference type="EMBL" id="JAHLJV010000045">
    <property type="protein sequence ID" value="KAK1585314.1"/>
    <property type="molecule type" value="Genomic_DNA"/>
</dbReference>
<sequence length="230" mass="25148">MPSLSIHPSVHPFVHPPLHHLLNFGSRLGCDTRLCVPLGCVCVCVCVCVCFWHKNQHGRSLPGPSVTGQSLPSFSPIPPPQPRRHCAPRLPFSLLPPSMLPIICSVAVTSGCVPEAWGEIDRQLRAGEGGRKEINKKTEEKKKRKEKQTPVPPLSSLFPFSRLFLLLPSPSHGPDGHINLDPLVYPHEEKRDTAVCRHQRAFCSTPLPVPPPNKSKRPRPGGAPLGSESG</sequence>
<feature type="region of interest" description="Disordered" evidence="1">
    <location>
        <begin position="203"/>
        <end position="230"/>
    </location>
</feature>
<dbReference type="Proteomes" id="UP001230504">
    <property type="component" value="Unassembled WGS sequence"/>
</dbReference>
<organism evidence="2 3">
    <name type="scientific">Colletotrichum navitas</name>
    <dbReference type="NCBI Taxonomy" id="681940"/>
    <lineage>
        <taxon>Eukaryota</taxon>
        <taxon>Fungi</taxon>
        <taxon>Dikarya</taxon>
        <taxon>Ascomycota</taxon>
        <taxon>Pezizomycotina</taxon>
        <taxon>Sordariomycetes</taxon>
        <taxon>Hypocreomycetidae</taxon>
        <taxon>Glomerellales</taxon>
        <taxon>Glomerellaceae</taxon>
        <taxon>Colletotrichum</taxon>
        <taxon>Colletotrichum graminicola species complex</taxon>
    </lineage>
</organism>